<evidence type="ECO:0000256" key="1">
    <source>
        <dbReference type="ARBA" id="ARBA00004141"/>
    </source>
</evidence>
<dbReference type="Pfam" id="PF12698">
    <property type="entry name" value="ABC2_membrane_3"/>
    <property type="match status" value="1"/>
</dbReference>
<dbReference type="GO" id="GO:0016020">
    <property type="term" value="C:membrane"/>
    <property type="evidence" value="ECO:0007669"/>
    <property type="project" value="UniProtKB-SubCell"/>
</dbReference>
<evidence type="ECO:0000256" key="2">
    <source>
        <dbReference type="ARBA" id="ARBA00022692"/>
    </source>
</evidence>
<evidence type="ECO:0000313" key="5">
    <source>
        <dbReference type="EMBL" id="OCG73338.1"/>
    </source>
</evidence>
<sequence length="364" mass="38263">MNAAPAPLTAAQGTWLVAERDIMGRLRSKSFLISTLITLLIAVGGIVVMGIISSTGGGTPVAATADAAALLPDTEALEVTQVADRAEGEQLVRDGDVDALVMAATDSPTGVEIVALTEPPSDVVALLSVAPEVTLLEDPGVPYGLRYVLGMIFGIAFMGTALSFAMPISTAVVEEKQTRVIEILISTIPARVLLAGKVLGNLVLAMGQILLIIAAATIALAVTGQSDILRDVGAPMAWFAVFFLFGFPLLSAMFAAAGAMVSRQEDISPTVMPIMYLVMIPYFLAVFLGGNPIVMTIMSYVPFSAPVAMPIRLYFDEALWWEPIISLVIMAATAVAIVLLGARIYENSLLRMGGRVKLAEALKA</sequence>
<dbReference type="STRING" id="904291.A7J15_08620"/>
<dbReference type="Proteomes" id="UP000093355">
    <property type="component" value="Unassembled WGS sequence"/>
</dbReference>
<reference evidence="5 6" key="1">
    <citation type="submission" date="2016-05" db="EMBL/GenBank/DDBJ databases">
        <authorList>
            <person name="Lavstsen T."/>
            <person name="Jespersen J.S."/>
        </authorList>
    </citation>
    <scope>NUCLEOTIDE SEQUENCE [LARGE SCALE GENOMIC DNA]</scope>
    <source>
        <strain evidence="5 6">YLB-01</strain>
    </source>
</reference>
<dbReference type="PANTHER" id="PTHR43471">
    <property type="entry name" value="ABC TRANSPORTER PERMEASE"/>
    <property type="match status" value="1"/>
</dbReference>
<organism evidence="5 6">
    <name type="scientific">Microbacterium sediminis</name>
    <dbReference type="NCBI Taxonomy" id="904291"/>
    <lineage>
        <taxon>Bacteria</taxon>
        <taxon>Bacillati</taxon>
        <taxon>Actinomycetota</taxon>
        <taxon>Actinomycetes</taxon>
        <taxon>Micrococcales</taxon>
        <taxon>Microbacteriaceae</taxon>
        <taxon>Microbacterium</taxon>
    </lineage>
</organism>
<evidence type="ECO:0000313" key="6">
    <source>
        <dbReference type="Proteomes" id="UP000093355"/>
    </source>
</evidence>
<keyword evidence="2" id="KW-0812">Transmembrane</keyword>
<dbReference type="AlphaFoldDB" id="A0A1B9N9Q2"/>
<protein>
    <submittedName>
        <fullName evidence="5">Sodium ABC transporter permease</fullName>
    </submittedName>
</protein>
<dbReference type="EMBL" id="LXMD01000025">
    <property type="protein sequence ID" value="OCG73338.1"/>
    <property type="molecule type" value="Genomic_DNA"/>
</dbReference>
<accession>A0A1B9N9Q2</accession>
<dbReference type="InterPro" id="IPR013525">
    <property type="entry name" value="ABC2_TM"/>
</dbReference>
<proteinExistence type="predicted"/>
<dbReference type="PANTHER" id="PTHR43471:SF3">
    <property type="entry name" value="ABC TRANSPORTER PERMEASE PROTEIN NATB"/>
    <property type="match status" value="1"/>
</dbReference>
<dbReference type="RefSeq" id="WP_067026968.1">
    <property type="nucleotide sequence ID" value="NZ_CP038256.1"/>
</dbReference>
<gene>
    <name evidence="5" type="ORF">A7J15_08620</name>
</gene>
<comment type="subcellular location">
    <subcellularLocation>
        <location evidence="1">Membrane</location>
        <topology evidence="1">Multi-pass membrane protein</topology>
    </subcellularLocation>
</comment>
<keyword evidence="3" id="KW-1133">Transmembrane helix</keyword>
<evidence type="ECO:0000256" key="4">
    <source>
        <dbReference type="ARBA" id="ARBA00023136"/>
    </source>
</evidence>
<evidence type="ECO:0000256" key="3">
    <source>
        <dbReference type="ARBA" id="ARBA00022989"/>
    </source>
</evidence>
<keyword evidence="6" id="KW-1185">Reference proteome</keyword>
<dbReference type="GO" id="GO:0140359">
    <property type="term" value="F:ABC-type transporter activity"/>
    <property type="evidence" value="ECO:0007669"/>
    <property type="project" value="InterPro"/>
</dbReference>
<name>A0A1B9N9Q2_9MICO</name>
<keyword evidence="4" id="KW-0472">Membrane</keyword>
<dbReference type="OrthoDB" id="3268959at2"/>
<comment type="caution">
    <text evidence="5">The sequence shown here is derived from an EMBL/GenBank/DDBJ whole genome shotgun (WGS) entry which is preliminary data.</text>
</comment>